<evidence type="ECO:0000313" key="1">
    <source>
        <dbReference type="EMBL" id="JAP13443.1"/>
    </source>
</evidence>
<proteinExistence type="predicted"/>
<dbReference type="EMBL" id="GEDG01028029">
    <property type="protein sequence ID" value="JAP13443.1"/>
    <property type="molecule type" value="Transcribed_RNA"/>
</dbReference>
<name>A0A0V0GZS7_SOLCH</name>
<reference evidence="1" key="1">
    <citation type="submission" date="2015-12" db="EMBL/GenBank/DDBJ databases">
        <title>Gene expression during late stages of embryo sac development: a critical building block for successful pollen-pistil interactions.</title>
        <authorList>
            <person name="Liu Y."/>
            <person name="Joly V."/>
            <person name="Sabar M."/>
            <person name="Matton D.P."/>
        </authorList>
    </citation>
    <scope>NUCLEOTIDE SEQUENCE</scope>
</reference>
<sequence length="66" mass="7679">MLNLYLSLPLYQKKMNLGYPNCLHLCTTISSQYHSSYAFILMGAKLAFYLNSSLLRNPLCFQWVQI</sequence>
<accession>A0A0V0GZS7</accession>
<organism evidence="1">
    <name type="scientific">Solanum chacoense</name>
    <name type="common">Chaco potato</name>
    <dbReference type="NCBI Taxonomy" id="4108"/>
    <lineage>
        <taxon>Eukaryota</taxon>
        <taxon>Viridiplantae</taxon>
        <taxon>Streptophyta</taxon>
        <taxon>Embryophyta</taxon>
        <taxon>Tracheophyta</taxon>
        <taxon>Spermatophyta</taxon>
        <taxon>Magnoliopsida</taxon>
        <taxon>eudicotyledons</taxon>
        <taxon>Gunneridae</taxon>
        <taxon>Pentapetalae</taxon>
        <taxon>asterids</taxon>
        <taxon>lamiids</taxon>
        <taxon>Solanales</taxon>
        <taxon>Solanaceae</taxon>
        <taxon>Solanoideae</taxon>
        <taxon>Solaneae</taxon>
        <taxon>Solanum</taxon>
    </lineage>
</organism>
<protein>
    <submittedName>
        <fullName evidence="1">Putative ovule protein</fullName>
    </submittedName>
</protein>
<dbReference type="AlphaFoldDB" id="A0A0V0GZS7"/>